<dbReference type="PANTHER" id="PTHR38075:SF1">
    <property type="entry name" value="DUF4139 DOMAIN-CONTAINING PROTEIN"/>
    <property type="match status" value="1"/>
</dbReference>
<gene>
    <name evidence="2" type="ORF">ACFSAG_12940</name>
</gene>
<evidence type="ECO:0000256" key="1">
    <source>
        <dbReference type="SAM" id="SignalP"/>
    </source>
</evidence>
<organism evidence="2 3">
    <name type="scientific">Sphingorhabdus buctiana</name>
    <dbReference type="NCBI Taxonomy" id="1508805"/>
    <lineage>
        <taxon>Bacteria</taxon>
        <taxon>Pseudomonadati</taxon>
        <taxon>Pseudomonadota</taxon>
        <taxon>Alphaproteobacteria</taxon>
        <taxon>Sphingomonadales</taxon>
        <taxon>Sphingomonadaceae</taxon>
        <taxon>Sphingorhabdus</taxon>
    </lineage>
</organism>
<dbReference type="EMBL" id="JBHUEL010000011">
    <property type="protein sequence ID" value="MFD1767746.1"/>
    <property type="molecule type" value="Genomic_DNA"/>
</dbReference>
<evidence type="ECO:0000313" key="2">
    <source>
        <dbReference type="EMBL" id="MFD1767746.1"/>
    </source>
</evidence>
<comment type="caution">
    <text evidence="2">The sequence shown here is derived from an EMBL/GenBank/DDBJ whole genome shotgun (WGS) entry which is preliminary data.</text>
</comment>
<accession>A0ABW4MF83</accession>
<name>A0ABW4MF83_9SPHN</name>
<dbReference type="RefSeq" id="WP_381515563.1">
    <property type="nucleotide sequence ID" value="NZ_JBHUEL010000011.1"/>
</dbReference>
<dbReference type="PANTHER" id="PTHR38075">
    <property type="entry name" value="DUF4139 DOMAIN-CONTAINING PROTEIN"/>
    <property type="match status" value="1"/>
</dbReference>
<proteinExistence type="predicted"/>
<dbReference type="Proteomes" id="UP001597215">
    <property type="component" value="Unassembled WGS sequence"/>
</dbReference>
<sequence>MRALLALVWIYAATPVAAQSIIVSDAPESVSLTVYRAQDRGDRPIDPNWPRGYALITETRKISIPAGESVIRFEGVAEGMFPESAIVTGLPQGVREKNRDARLLSPSGLVDAFLKREVTLLRTNRSTGVTREQKAIITAGPQGGVILQTAEGYQALRCTGLPERMQFGGVPQNLSAKPTLSVITQSNEATTFKLTLTYMASGFDWQANYVAHAKPGDDKAIGKNKIDLFAWLTLANGGNQSFQNANMMAIAGEPNRERRPEQARPVGGGLSLACWPQQRTHQVPFNPGFIVDIPPPPAPPTPVAMAAYADENIVVTGQRMARAEMAAPVAVMVADQEDLGDLKLYRVPEPVTVNAKGQKQVAMIVKPGAAFDRIYTVRVDEYGRDDGASMPMSILFRSSNRKEKGLGLPMPSGQVMLFEDSNYGPLLAGQSTLSNRAVGDDIEMVVGRSSDVRYAVTRMSETVEKQRFKVDITNARSEPVNVEVEIPFELRGKPKHIAKVDGIPTWKATIAANGEATLYYELELEKN</sequence>
<evidence type="ECO:0000313" key="3">
    <source>
        <dbReference type="Proteomes" id="UP001597215"/>
    </source>
</evidence>
<protein>
    <submittedName>
        <fullName evidence="2">DUF4139 domain-containing protein</fullName>
    </submittedName>
</protein>
<reference evidence="3" key="1">
    <citation type="journal article" date="2019" name="Int. J. Syst. Evol. Microbiol.">
        <title>The Global Catalogue of Microorganisms (GCM) 10K type strain sequencing project: providing services to taxonomists for standard genome sequencing and annotation.</title>
        <authorList>
            <consortium name="The Broad Institute Genomics Platform"/>
            <consortium name="The Broad Institute Genome Sequencing Center for Infectious Disease"/>
            <person name="Wu L."/>
            <person name="Ma J."/>
        </authorList>
    </citation>
    <scope>NUCLEOTIDE SEQUENCE [LARGE SCALE GENOMIC DNA]</scope>
    <source>
        <strain evidence="3">CGMCC 1.12449</strain>
    </source>
</reference>
<keyword evidence="3" id="KW-1185">Reference proteome</keyword>
<keyword evidence="1" id="KW-0732">Signal</keyword>
<feature type="chain" id="PRO_5045143590" evidence="1">
    <location>
        <begin position="19"/>
        <end position="527"/>
    </location>
</feature>
<feature type="signal peptide" evidence="1">
    <location>
        <begin position="1"/>
        <end position="18"/>
    </location>
</feature>